<name>A0ABT0GQU5_9HYPH</name>
<comment type="caution">
    <text evidence="1">The sequence shown here is derived from an EMBL/GenBank/DDBJ whole genome shotgun (WGS) entry which is preliminary data.</text>
</comment>
<gene>
    <name evidence="1" type="ORF">M0H32_06525</name>
</gene>
<organism evidence="1 2">
    <name type="scientific">Roseibium sediminicola</name>
    <dbReference type="NCBI Taxonomy" id="2933272"/>
    <lineage>
        <taxon>Bacteria</taxon>
        <taxon>Pseudomonadati</taxon>
        <taxon>Pseudomonadota</taxon>
        <taxon>Alphaproteobacteria</taxon>
        <taxon>Hyphomicrobiales</taxon>
        <taxon>Stappiaceae</taxon>
        <taxon>Roseibium</taxon>
    </lineage>
</organism>
<keyword evidence="2" id="KW-1185">Reference proteome</keyword>
<evidence type="ECO:0000313" key="1">
    <source>
        <dbReference type="EMBL" id="MCK7611807.1"/>
    </source>
</evidence>
<protein>
    <submittedName>
        <fullName evidence="1">Uncharacterized protein</fullName>
    </submittedName>
</protein>
<reference evidence="1" key="1">
    <citation type="submission" date="2022-04" db="EMBL/GenBank/DDBJ databases">
        <title>Roseibium sp. CAU 1639 isolated from mud.</title>
        <authorList>
            <person name="Kim W."/>
        </authorList>
    </citation>
    <scope>NUCLEOTIDE SEQUENCE</scope>
    <source>
        <strain evidence="1">CAU 1639</strain>
    </source>
</reference>
<dbReference type="Proteomes" id="UP001431221">
    <property type="component" value="Unassembled WGS sequence"/>
</dbReference>
<dbReference type="RefSeq" id="WP_248152376.1">
    <property type="nucleotide sequence ID" value="NZ_JALNMJ010000003.1"/>
</dbReference>
<sequence>MKINFEGAFLAISPIIGISLASFSLSSRAKGMVFLDFWERRHRRNPRFPADPEKIGLLFEPGGRSAGREWVAPALPAQEAH</sequence>
<accession>A0ABT0GQU5</accession>
<evidence type="ECO:0000313" key="2">
    <source>
        <dbReference type="Proteomes" id="UP001431221"/>
    </source>
</evidence>
<dbReference type="EMBL" id="JALNMJ010000003">
    <property type="protein sequence ID" value="MCK7611807.1"/>
    <property type="molecule type" value="Genomic_DNA"/>
</dbReference>
<proteinExistence type="predicted"/>